<keyword evidence="5" id="KW-0326">Glycosidase</keyword>
<feature type="signal peptide" evidence="6">
    <location>
        <begin position="1"/>
        <end position="29"/>
    </location>
</feature>
<keyword evidence="3 6" id="KW-0732">Signal</keyword>
<proteinExistence type="inferred from homology"/>
<keyword evidence="4" id="KW-0378">Hydrolase</keyword>
<evidence type="ECO:0000256" key="4">
    <source>
        <dbReference type="ARBA" id="ARBA00022801"/>
    </source>
</evidence>
<organism evidence="9 10">
    <name type="scientific">Dinghuibacter silviterrae</name>
    <dbReference type="NCBI Taxonomy" id="1539049"/>
    <lineage>
        <taxon>Bacteria</taxon>
        <taxon>Pseudomonadati</taxon>
        <taxon>Bacteroidota</taxon>
        <taxon>Chitinophagia</taxon>
        <taxon>Chitinophagales</taxon>
        <taxon>Chitinophagaceae</taxon>
        <taxon>Dinghuibacter</taxon>
    </lineage>
</organism>
<dbReference type="SUPFAM" id="SSF51445">
    <property type="entry name" value="(Trans)glycosidases"/>
    <property type="match status" value="1"/>
</dbReference>
<evidence type="ECO:0000256" key="3">
    <source>
        <dbReference type="ARBA" id="ARBA00022729"/>
    </source>
</evidence>
<dbReference type="Pfam" id="PF16757">
    <property type="entry name" value="Fucosidase_C"/>
    <property type="match status" value="1"/>
</dbReference>
<evidence type="ECO:0000256" key="5">
    <source>
        <dbReference type="ARBA" id="ARBA00023295"/>
    </source>
</evidence>
<dbReference type="RefSeq" id="WP_134000149.1">
    <property type="nucleotide sequence ID" value="NZ_SODV01000002.1"/>
</dbReference>
<accession>A0A4R8DIN5</accession>
<name>A0A4R8DIN5_9BACT</name>
<sequence length="532" mass="59037">MSKVSRRKALRLITALVAAQQLRPLAALAGDALNGSTTGLGGAIGGPGPIAPGPFQGTRASLQAYTLPEWFGNAKFGIWAHWGPQSAIEAGDWYARNMYRQGSDQYKYHLEHYGHPSKPGSGYKDTIPKWKAERFDPDYLMGLYKKAGARYFMSMGAHHDNFDLWDSPYNRWNSVKMGPGKDIVGLWRDAARKHGLHFGISDHLWISPKWFSVSKGADKDGPFAGKPYDGADPALADLYGDDPTIFADDLPWNEDTISEAWKQRWFQRIQDLINRYEPDLLYCDGPIPFETYGLNILAHLYNKSAAKNGGKPQAVYTSKRQEDSAVGTCAFDVERGVVQSIWPQPWQTDTCIGDWHYNRATVGHYKSPKTVVDLLVDIVSRNGNLMLNFPLPASGMLDDDELKVLEGITAWMAVNSEGIYGTRPWKVYGESPAAATTQGGASFNEGKRQELGEHDIRFTTKKGHLYAFFMGWPANWEVTLHTLGSENVEHAELLGYGKVPFTQTGEGLKVTLPAMPPCSLAYCLKLHGRGLA</sequence>
<dbReference type="Gene3D" id="2.60.40.1180">
    <property type="entry name" value="Golgi alpha-mannosidase II"/>
    <property type="match status" value="1"/>
</dbReference>
<evidence type="ECO:0000256" key="1">
    <source>
        <dbReference type="ARBA" id="ARBA00007951"/>
    </source>
</evidence>
<evidence type="ECO:0000313" key="10">
    <source>
        <dbReference type="Proteomes" id="UP000294498"/>
    </source>
</evidence>
<evidence type="ECO:0000259" key="8">
    <source>
        <dbReference type="Pfam" id="PF16757"/>
    </source>
</evidence>
<feature type="chain" id="PRO_5020321813" description="alpha-L-fucosidase" evidence="6">
    <location>
        <begin position="30"/>
        <end position="532"/>
    </location>
</feature>
<dbReference type="InterPro" id="IPR057739">
    <property type="entry name" value="Glyco_hydro_29_N"/>
</dbReference>
<dbReference type="Pfam" id="PF01120">
    <property type="entry name" value="Alpha_L_fucos"/>
    <property type="match status" value="1"/>
</dbReference>
<dbReference type="InterPro" id="IPR000933">
    <property type="entry name" value="Glyco_hydro_29"/>
</dbReference>
<dbReference type="EMBL" id="SODV01000002">
    <property type="protein sequence ID" value="TDW97611.1"/>
    <property type="molecule type" value="Genomic_DNA"/>
</dbReference>
<dbReference type="InterPro" id="IPR013780">
    <property type="entry name" value="Glyco_hydro_b"/>
</dbReference>
<reference evidence="9 10" key="1">
    <citation type="submission" date="2019-03" db="EMBL/GenBank/DDBJ databases">
        <title>Genomic Encyclopedia of Type Strains, Phase IV (KMG-IV): sequencing the most valuable type-strain genomes for metagenomic binning, comparative biology and taxonomic classification.</title>
        <authorList>
            <person name="Goeker M."/>
        </authorList>
    </citation>
    <scope>NUCLEOTIDE SEQUENCE [LARGE SCALE GENOMIC DNA]</scope>
    <source>
        <strain evidence="9 10">DSM 100059</strain>
    </source>
</reference>
<dbReference type="PANTHER" id="PTHR10030">
    <property type="entry name" value="ALPHA-L-FUCOSIDASE"/>
    <property type="match status" value="1"/>
</dbReference>
<dbReference type="Proteomes" id="UP000294498">
    <property type="component" value="Unassembled WGS sequence"/>
</dbReference>
<dbReference type="InterPro" id="IPR031919">
    <property type="entry name" value="Fucosidase_C"/>
</dbReference>
<dbReference type="OrthoDB" id="107551at2"/>
<protein>
    <recommendedName>
        <fullName evidence="2">alpha-L-fucosidase</fullName>
        <ecNumber evidence="2">3.2.1.51</ecNumber>
    </recommendedName>
</protein>
<gene>
    <name evidence="9" type="ORF">EDB95_5462</name>
</gene>
<evidence type="ECO:0000256" key="2">
    <source>
        <dbReference type="ARBA" id="ARBA00012662"/>
    </source>
</evidence>
<dbReference type="PROSITE" id="PS51318">
    <property type="entry name" value="TAT"/>
    <property type="match status" value="1"/>
</dbReference>
<dbReference type="EC" id="3.2.1.51" evidence="2"/>
<evidence type="ECO:0000313" key="9">
    <source>
        <dbReference type="EMBL" id="TDW97611.1"/>
    </source>
</evidence>
<dbReference type="PANTHER" id="PTHR10030:SF37">
    <property type="entry name" value="ALPHA-L-FUCOSIDASE-RELATED"/>
    <property type="match status" value="1"/>
</dbReference>
<evidence type="ECO:0000256" key="6">
    <source>
        <dbReference type="SAM" id="SignalP"/>
    </source>
</evidence>
<keyword evidence="10" id="KW-1185">Reference proteome</keyword>
<dbReference type="AlphaFoldDB" id="A0A4R8DIN5"/>
<dbReference type="InterPro" id="IPR017853">
    <property type="entry name" value="GH"/>
</dbReference>
<evidence type="ECO:0000259" key="7">
    <source>
        <dbReference type="Pfam" id="PF01120"/>
    </source>
</evidence>
<dbReference type="GO" id="GO:0006004">
    <property type="term" value="P:fucose metabolic process"/>
    <property type="evidence" value="ECO:0007669"/>
    <property type="project" value="TreeGrafter"/>
</dbReference>
<dbReference type="GO" id="GO:0005764">
    <property type="term" value="C:lysosome"/>
    <property type="evidence" value="ECO:0007669"/>
    <property type="project" value="TreeGrafter"/>
</dbReference>
<dbReference type="GO" id="GO:0004560">
    <property type="term" value="F:alpha-L-fucosidase activity"/>
    <property type="evidence" value="ECO:0007669"/>
    <property type="project" value="InterPro"/>
</dbReference>
<comment type="caution">
    <text evidence="9">The sequence shown here is derived from an EMBL/GenBank/DDBJ whole genome shotgun (WGS) entry which is preliminary data.</text>
</comment>
<feature type="domain" description="Glycoside hydrolase family 29 N-terminal" evidence="7">
    <location>
        <begin position="53"/>
        <end position="417"/>
    </location>
</feature>
<dbReference type="GO" id="GO:0016139">
    <property type="term" value="P:glycoside catabolic process"/>
    <property type="evidence" value="ECO:0007669"/>
    <property type="project" value="TreeGrafter"/>
</dbReference>
<comment type="similarity">
    <text evidence="1">Belongs to the glycosyl hydrolase 29 family.</text>
</comment>
<dbReference type="Gene3D" id="3.20.20.80">
    <property type="entry name" value="Glycosidases"/>
    <property type="match status" value="1"/>
</dbReference>
<dbReference type="SMART" id="SM00812">
    <property type="entry name" value="Alpha_L_fucos"/>
    <property type="match status" value="1"/>
</dbReference>
<dbReference type="InterPro" id="IPR006311">
    <property type="entry name" value="TAT_signal"/>
</dbReference>
<feature type="domain" description="Alpha-L-fucosidase C-terminal" evidence="8">
    <location>
        <begin position="454"/>
        <end position="526"/>
    </location>
</feature>